<feature type="transmembrane region" description="Helical" evidence="1">
    <location>
        <begin position="194"/>
        <end position="226"/>
    </location>
</feature>
<name>A0ABS0IBV6_9BACT</name>
<proteinExistence type="predicted"/>
<evidence type="ECO:0000259" key="2">
    <source>
        <dbReference type="Pfam" id="PF19830"/>
    </source>
</evidence>
<evidence type="ECO:0000313" key="4">
    <source>
        <dbReference type="Proteomes" id="UP000597617"/>
    </source>
</evidence>
<evidence type="ECO:0000313" key="3">
    <source>
        <dbReference type="EMBL" id="MBF9235831.1"/>
    </source>
</evidence>
<feature type="transmembrane region" description="Helical" evidence="1">
    <location>
        <begin position="133"/>
        <end position="150"/>
    </location>
</feature>
<feature type="transmembrane region" description="Helical" evidence="1">
    <location>
        <begin position="311"/>
        <end position="330"/>
    </location>
</feature>
<reference evidence="3 4" key="1">
    <citation type="submission" date="2020-11" db="EMBL/GenBank/DDBJ databases">
        <authorList>
            <person name="Kim M.K."/>
        </authorList>
    </citation>
    <scope>NUCLEOTIDE SEQUENCE [LARGE SCALE GENOMIC DNA]</scope>
    <source>
        <strain evidence="3 4">BT683</strain>
    </source>
</reference>
<dbReference type="EMBL" id="JADQDQ010000001">
    <property type="protein sequence ID" value="MBF9235831.1"/>
    <property type="molecule type" value="Genomic_DNA"/>
</dbReference>
<feature type="transmembrane region" description="Helical" evidence="1">
    <location>
        <begin position="12"/>
        <end position="33"/>
    </location>
</feature>
<evidence type="ECO:0000256" key="1">
    <source>
        <dbReference type="SAM" id="Phobius"/>
    </source>
</evidence>
<feature type="transmembrane region" description="Helical" evidence="1">
    <location>
        <begin position="162"/>
        <end position="182"/>
    </location>
</feature>
<dbReference type="InterPro" id="IPR046278">
    <property type="entry name" value="DUF6311"/>
</dbReference>
<keyword evidence="1" id="KW-1133">Transmembrane helix</keyword>
<feature type="transmembrane region" description="Helical" evidence="1">
    <location>
        <begin position="405"/>
        <end position="422"/>
    </location>
</feature>
<feature type="transmembrane region" description="Helical" evidence="1">
    <location>
        <begin position="238"/>
        <end position="257"/>
    </location>
</feature>
<feature type="domain" description="DUF6311" evidence="2">
    <location>
        <begin position="18"/>
        <end position="443"/>
    </location>
</feature>
<accession>A0ABS0IBV6</accession>
<comment type="caution">
    <text evidence="3">The sequence shown here is derived from an EMBL/GenBank/DDBJ whole genome shotgun (WGS) entry which is preliminary data.</text>
</comment>
<organism evidence="3 4">
    <name type="scientific">Hymenobacter jeongseonensis</name>
    <dbReference type="NCBI Taxonomy" id="2791027"/>
    <lineage>
        <taxon>Bacteria</taxon>
        <taxon>Pseudomonadati</taxon>
        <taxon>Bacteroidota</taxon>
        <taxon>Cytophagia</taxon>
        <taxon>Cytophagales</taxon>
        <taxon>Hymenobacteraceae</taxon>
        <taxon>Hymenobacter</taxon>
    </lineage>
</organism>
<keyword evidence="1" id="KW-0472">Membrane</keyword>
<protein>
    <recommendedName>
        <fullName evidence="2">DUF6311 domain-containing protein</fullName>
    </recommendedName>
</protein>
<keyword evidence="4" id="KW-1185">Reference proteome</keyword>
<feature type="transmembrane region" description="Helical" evidence="1">
    <location>
        <begin position="107"/>
        <end position="127"/>
    </location>
</feature>
<keyword evidence="1" id="KW-0812">Transmembrane</keyword>
<dbReference type="Proteomes" id="UP000597617">
    <property type="component" value="Unassembled WGS sequence"/>
</dbReference>
<gene>
    <name evidence="3" type="ORF">I2I05_00335</name>
</gene>
<dbReference type="Pfam" id="PF19830">
    <property type="entry name" value="DUF6311"/>
    <property type="match status" value="1"/>
</dbReference>
<sequence length="633" mass="72190">MAEPTLFSRWKVGLIAILVQLVLLCYTYSYLIFNPGKRLIVTHYDGIKSYFSIASFLRQPQRDGMLVHGHNYPFGEYMYFTDSAPLLMAPLHALVHAIPALAPYGLYLYDLFILSSLVVSTGLLVLIFRRLALPAWLTVLLSVALPWLGPQTIRLNVGHMNLAYTPALLFLIWALQGLHEAWRTNAPLRKHFVWLFLGIVVASWLHFYYLPLLGGSLAFFVACLLIDGWRRQRPWRPLVVGTGLTLFGALLMTWGLLTALDPLSRERPVGGGGYGWIEWKFQFGALFRGYDYNKVRFPLERTAHIPYESSAYLTSFVLFGLLLVGVLLLLKRLPAAARLPRSDADSRAHFLKLLFLSSLPLALASLGETIELDNGAYVIHNYLNVFFVAHKLTERITQFRTLGRFIWPFWWAVVLGFSWYVARWRQLAGLRWGLLVLCGLLIIDTVNATHHYHKVTQSTNLLALPADTEPVRRLTGWIKSEAYQAILPLPYFHVGTEAANGQLNIIIDPDDPHSNTTYQLSMVTGLPLMSHKAARTVYHQAELLYSVLRPGGPDPELLTRLDQRPILVFLDSAYYNGSNNYYRDQLKDRPEMRALFERTPDFIREQNMRRVSHQGSWSLYEWYPKAAASSPKP</sequence>